<evidence type="ECO:0000256" key="3">
    <source>
        <dbReference type="SAM" id="MobiDB-lite"/>
    </source>
</evidence>
<dbReference type="GO" id="GO:0008017">
    <property type="term" value="F:microtubule binding"/>
    <property type="evidence" value="ECO:0007669"/>
    <property type="project" value="InterPro"/>
</dbReference>
<dbReference type="GO" id="GO:0015630">
    <property type="term" value="C:microtubule cytoskeleton"/>
    <property type="evidence" value="ECO:0007669"/>
    <property type="project" value="TreeGrafter"/>
</dbReference>
<dbReference type="OrthoDB" id="3176171at2759"/>
<feature type="compositionally biased region" description="Low complexity" evidence="3">
    <location>
        <begin position="381"/>
        <end position="391"/>
    </location>
</feature>
<comment type="caution">
    <text evidence="5">The sequence shown here is derived from an EMBL/GenBank/DDBJ whole genome shotgun (WGS) entry which is preliminary data.</text>
</comment>
<name>A0A9K3KJY9_9STRA</name>
<feature type="coiled-coil region" evidence="2">
    <location>
        <begin position="853"/>
        <end position="963"/>
    </location>
</feature>
<feature type="compositionally biased region" description="Low complexity" evidence="3">
    <location>
        <begin position="109"/>
        <end position="136"/>
    </location>
</feature>
<dbReference type="InterPro" id="IPR027640">
    <property type="entry name" value="Kinesin-like_fam"/>
</dbReference>
<feature type="compositionally biased region" description="Low complexity" evidence="3">
    <location>
        <begin position="166"/>
        <end position="175"/>
    </location>
</feature>
<evidence type="ECO:0000313" key="6">
    <source>
        <dbReference type="Proteomes" id="UP000693970"/>
    </source>
</evidence>
<keyword evidence="6" id="KW-1185">Reference proteome</keyword>
<feature type="compositionally biased region" description="Polar residues" evidence="3">
    <location>
        <begin position="777"/>
        <end position="802"/>
    </location>
</feature>
<proteinExistence type="inferred from homology"/>
<feature type="compositionally biased region" description="Low complexity" evidence="3">
    <location>
        <begin position="750"/>
        <end position="776"/>
    </location>
</feature>
<feature type="region of interest" description="Disordered" evidence="3">
    <location>
        <begin position="1208"/>
        <end position="1237"/>
    </location>
</feature>
<evidence type="ECO:0000256" key="1">
    <source>
        <dbReference type="PROSITE-ProRule" id="PRU00283"/>
    </source>
</evidence>
<feature type="compositionally biased region" description="Polar residues" evidence="3">
    <location>
        <begin position="137"/>
        <end position="146"/>
    </location>
</feature>
<accession>A0A9K3KJY9</accession>
<evidence type="ECO:0000313" key="5">
    <source>
        <dbReference type="EMBL" id="KAG7345065.1"/>
    </source>
</evidence>
<reference evidence="5" key="1">
    <citation type="journal article" date="2021" name="Sci. Rep.">
        <title>Diploid genomic architecture of Nitzschia inconspicua, an elite biomass production diatom.</title>
        <authorList>
            <person name="Oliver A."/>
            <person name="Podell S."/>
            <person name="Pinowska A."/>
            <person name="Traller J.C."/>
            <person name="Smith S.R."/>
            <person name="McClure R."/>
            <person name="Beliaev A."/>
            <person name="Bohutskyi P."/>
            <person name="Hill E.A."/>
            <person name="Rabines A."/>
            <person name="Zheng H."/>
            <person name="Allen L.Z."/>
            <person name="Kuo A."/>
            <person name="Grigoriev I.V."/>
            <person name="Allen A.E."/>
            <person name="Hazlebeck D."/>
            <person name="Allen E.E."/>
        </authorList>
    </citation>
    <scope>NUCLEOTIDE SEQUENCE</scope>
    <source>
        <strain evidence="5">Hildebrandi</strain>
    </source>
</reference>
<comment type="similarity">
    <text evidence="1">Belongs to the TRAFAC class myosin-kinesin ATPase superfamily. Kinesin family.</text>
</comment>
<sequence length="1428" mass="153962">MNPKTKRVVCNKARLSVEERQALASVTLDVNELEQFLTKVEGVTLQRVRVVLSQVKCRDFMTAKVSNRSTLGSRNQPVPELIVVTSLCFKQSPVHVILVLLTMKPLATAPSSVSSSPAATAAGNSSSRRNTTTGSTCSNVENSSPDDNTEHPPSISNFVKASRNKTTSQSQSMSLQLMTTSSALNPELTPTMTITPRTAARVSTDTLPLHDSTFNTAATASPFPSCTTGSSSGAIVTASAATNATTTSTTYSSKSGNKKRLSIASSNINPVISSTTVGSSNFKTSPFSLTTNQSTTIHSQTSLIGSSNTTSMSAAKVENGGRLTSTGVSSFNNTNILNNTNNNSKAVISTTANASPGSVNNKNRTNTRMSRTQLHAPPPMSSAAMPPAVMSGLTQPSQPHVPLRERRDSHSVTSQLSASDAWQWQENNDPDDQEQALFEQRLCDDIYGVAVRKINQNGKSSLRYVKCCSVDASELEEYYNGGSGHAASSNRSVSSRSWASRNGFSRFLTSGNNGNGGTSSASNSHADPRDFDAHRNLIPGRKIKVLTWGKKKDVKIPLDRFVAVRKGKTTDRTKRNVCPASRILSLITADEAHNSHGTSATTLDIEAPTKLDRDKFARAFARFLNIPLLENDQQHLTTVDMRSVRSDMTPASLHKDVRVRSSSQQLAATGFIHESTANSSVPDIAMTTTNSYATNGSSFKHAPMPVVTTSGIALEHGVAAGLPPSKASSRIIKTRMNGGGSTGNERNLFSSHSRSNPSSFDVSDQQGSSMHSSSFQNIPTIGTGNSSSSFGNAPFAQQSQHTPAKEATLGIPLNSPMPAATPATTSAIATLSGDDAGSVVSSITGAGFDQDLVEELHMALEKMKVELEESRAEAARAVKVAEQAIQSAENSSSKDWNSTVTHKAAEAAAAAQKKSAEAMARARVAEERLEAEMKNAMLWKKQLENAEEQAGHWQTRAAAAEVQRYAVAESLESERKKNAKLLAASTKGGANKEHKSSQEPFDPFCNSFGELLPDEDEVERLRSKLAMESARRRKLLDELQDLKGSVRVYCRPQPISSESVTEKSTIAVASSEILILDRGNGESAEASGTLSFEFDGILSSDLDQQEVYAEFEAICASVIEGYKVCVMTYGQADAGKTYTMLGKVEYNKDRSVTISDHGIHLRAMKQLFAVLEHRSEMYHDTVTMNLIEVHDERLVDLLAGTAFGESQGKVAGSKRSSSRRLESRSDESSSFQGTSIASNKPKLEIKTNRDGETVVHGVLSVEVSSFDDVCQVWTQSLASRFKRLVEQETDARDFEMGSHVIASLKILSRNISTGVVTTGKMQFVDFASSDVDSKRSSDDTFKFANRSLNTLGEVVRARSQYQRSVPYRNSTITHILSDSLEGDTKVVLIACISPEEQEVQNTACTLRFAQNMRKVIVGKATRHVSTSI</sequence>
<dbReference type="GO" id="GO:0005524">
    <property type="term" value="F:ATP binding"/>
    <property type="evidence" value="ECO:0007669"/>
    <property type="project" value="UniProtKB-UniRule"/>
</dbReference>
<feature type="domain" description="Kinesin motor" evidence="4">
    <location>
        <begin position="1045"/>
        <end position="1415"/>
    </location>
</feature>
<feature type="region of interest" description="Disordered" evidence="3">
    <location>
        <begin position="509"/>
        <end position="533"/>
    </location>
</feature>
<dbReference type="PANTHER" id="PTHR47972">
    <property type="entry name" value="KINESIN-LIKE PROTEIN KLP-3"/>
    <property type="match status" value="1"/>
</dbReference>
<dbReference type="PANTHER" id="PTHR47972:SF28">
    <property type="entry name" value="KINESIN-LIKE PROTEIN KLP-3"/>
    <property type="match status" value="1"/>
</dbReference>
<keyword evidence="1" id="KW-0505">Motor protein</keyword>
<dbReference type="Pfam" id="PF00225">
    <property type="entry name" value="Kinesin"/>
    <property type="match status" value="1"/>
</dbReference>
<feature type="region of interest" description="Disordered" evidence="3">
    <location>
        <begin position="109"/>
        <end position="175"/>
    </location>
</feature>
<feature type="binding site" evidence="1">
    <location>
        <begin position="1130"/>
        <end position="1137"/>
    </location>
    <ligand>
        <name>ATP</name>
        <dbReference type="ChEBI" id="CHEBI:30616"/>
    </ligand>
</feature>
<dbReference type="GO" id="GO:0003777">
    <property type="term" value="F:microtubule motor activity"/>
    <property type="evidence" value="ECO:0007669"/>
    <property type="project" value="InterPro"/>
</dbReference>
<dbReference type="SMART" id="SM00129">
    <property type="entry name" value="KISc"/>
    <property type="match status" value="1"/>
</dbReference>
<dbReference type="InterPro" id="IPR001752">
    <property type="entry name" value="Kinesin_motor_dom"/>
</dbReference>
<feature type="region of interest" description="Disordered" evidence="3">
    <location>
        <begin position="733"/>
        <end position="816"/>
    </location>
</feature>
<evidence type="ECO:0000256" key="2">
    <source>
        <dbReference type="SAM" id="Coils"/>
    </source>
</evidence>
<dbReference type="Proteomes" id="UP000693970">
    <property type="component" value="Unassembled WGS sequence"/>
</dbReference>
<keyword evidence="1" id="KW-0067">ATP-binding</keyword>
<keyword evidence="2" id="KW-0175">Coiled coil</keyword>
<dbReference type="EMBL" id="JAGRRH010000022">
    <property type="protein sequence ID" value="KAG7345065.1"/>
    <property type="molecule type" value="Genomic_DNA"/>
</dbReference>
<protein>
    <submittedName>
        <fullName evidence="5">Kinesin motor domain containing protein</fullName>
    </submittedName>
</protein>
<evidence type="ECO:0000259" key="4">
    <source>
        <dbReference type="PROSITE" id="PS50067"/>
    </source>
</evidence>
<dbReference type="GO" id="GO:0007018">
    <property type="term" value="P:microtubule-based movement"/>
    <property type="evidence" value="ECO:0007669"/>
    <property type="project" value="InterPro"/>
</dbReference>
<reference evidence="5" key="2">
    <citation type="submission" date="2021-04" db="EMBL/GenBank/DDBJ databases">
        <authorList>
            <person name="Podell S."/>
        </authorList>
    </citation>
    <scope>NUCLEOTIDE SEQUENCE</scope>
    <source>
        <strain evidence="5">Hildebrandi</strain>
    </source>
</reference>
<gene>
    <name evidence="5" type="ORF">IV203_032596</name>
</gene>
<dbReference type="PROSITE" id="PS50067">
    <property type="entry name" value="KINESIN_MOTOR_2"/>
    <property type="match status" value="1"/>
</dbReference>
<organism evidence="5 6">
    <name type="scientific">Nitzschia inconspicua</name>
    <dbReference type="NCBI Taxonomy" id="303405"/>
    <lineage>
        <taxon>Eukaryota</taxon>
        <taxon>Sar</taxon>
        <taxon>Stramenopiles</taxon>
        <taxon>Ochrophyta</taxon>
        <taxon>Bacillariophyta</taxon>
        <taxon>Bacillariophyceae</taxon>
        <taxon>Bacillariophycidae</taxon>
        <taxon>Bacillariales</taxon>
        <taxon>Bacillariaceae</taxon>
        <taxon>Nitzschia</taxon>
    </lineage>
</organism>
<feature type="region of interest" description="Disordered" evidence="3">
    <location>
        <begin position="372"/>
        <end position="418"/>
    </location>
</feature>
<keyword evidence="1" id="KW-0547">Nucleotide-binding</keyword>